<dbReference type="Proteomes" id="UP000069771">
    <property type="component" value="Chromosome"/>
</dbReference>
<evidence type="ECO:0000313" key="3">
    <source>
        <dbReference type="Proteomes" id="UP000069771"/>
    </source>
</evidence>
<protein>
    <submittedName>
        <fullName evidence="2">Uncharacterized protein</fullName>
    </submittedName>
</protein>
<feature type="region of interest" description="Disordered" evidence="1">
    <location>
        <begin position="1"/>
        <end position="38"/>
    </location>
</feature>
<evidence type="ECO:0000256" key="1">
    <source>
        <dbReference type="SAM" id="MobiDB-lite"/>
    </source>
</evidence>
<dbReference type="AlphaFoldDB" id="A0A140DRP1"/>
<keyword evidence="3" id="KW-1185">Reference proteome</keyword>
<dbReference type="EMBL" id="CP011391">
    <property type="protein sequence ID" value="AMK53318.1"/>
    <property type="molecule type" value="Genomic_DNA"/>
</dbReference>
<sequence>MRLRDTDISPDLYGVLPSQNTPATRFTAPSAVHLTAGS</sequence>
<dbReference type="STRING" id="1702221.AALO17_01840"/>
<dbReference type="KEGG" id="fro:AALO17_01840"/>
<proteinExistence type="predicted"/>
<accession>A0A140DRP1</accession>
<reference evidence="2 3" key="1">
    <citation type="journal article" date="2016" name="Gut Pathog.">
        <title>Whole genome sequencing of "Faecalibaculum rodentium" ALO17, isolated from C57BL/6J laboratory mouse feces.</title>
        <authorList>
            <person name="Lim S."/>
            <person name="Chang D.H."/>
            <person name="Ahn S."/>
            <person name="Kim B.C."/>
        </authorList>
    </citation>
    <scope>NUCLEOTIDE SEQUENCE [LARGE SCALE GENOMIC DNA]</scope>
    <source>
        <strain evidence="2 3">Alo17</strain>
    </source>
</reference>
<organism evidence="2 3">
    <name type="scientific">Faecalibaculum rodentium</name>
    <dbReference type="NCBI Taxonomy" id="1702221"/>
    <lineage>
        <taxon>Bacteria</taxon>
        <taxon>Bacillati</taxon>
        <taxon>Bacillota</taxon>
        <taxon>Erysipelotrichia</taxon>
        <taxon>Erysipelotrichales</taxon>
        <taxon>Erysipelotrichaceae</taxon>
        <taxon>Faecalibaculum</taxon>
    </lineage>
</organism>
<evidence type="ECO:0000313" key="2">
    <source>
        <dbReference type="EMBL" id="AMK53318.1"/>
    </source>
</evidence>
<gene>
    <name evidence="2" type="ORF">AALO17_01840</name>
</gene>
<name>A0A140DRP1_9FIRM</name>